<dbReference type="PANTHER" id="PTHR24300:SF403">
    <property type="entry name" value="CYTOCHROME P450 306A1"/>
    <property type="match status" value="1"/>
</dbReference>
<name>T1EZB2_HELRO</name>
<comment type="similarity">
    <text evidence="1">Belongs to the cytochrome P450 family.</text>
</comment>
<dbReference type="GO" id="GO:0006805">
    <property type="term" value="P:xenobiotic metabolic process"/>
    <property type="evidence" value="ECO:0000318"/>
    <property type="project" value="GO_Central"/>
</dbReference>
<dbReference type="GeneID" id="20201912"/>
<evidence type="ECO:0008006" key="8">
    <source>
        <dbReference type="Google" id="ProtNLM"/>
    </source>
</evidence>
<dbReference type="GO" id="GO:0020037">
    <property type="term" value="F:heme binding"/>
    <property type="evidence" value="ECO:0000318"/>
    <property type="project" value="GO_Central"/>
</dbReference>
<evidence type="ECO:0000256" key="2">
    <source>
        <dbReference type="ARBA" id="ARBA00022723"/>
    </source>
</evidence>
<sequence length="484" mass="56302">MTLYLADSLLQSLLSSTTTTSFILLTVTFALSYFLLSKRRKLPAPIIAGDGTTYRHPPCLPTVPIFGSIPFLPSFPTHYKYFTKMRERYGDVVGYYMMGNYQVILNSRDAIQEAFVKRSTDFAGRPRTSVTHLINPNHKGIMFRNYDDNFKKYHKLSLGIMKQFGFGNRVMEKRIMEEMKYFMDHLASYKGREFIPTPVISNCSMNIICGILFGKRFNDDDPNLSDNIGNIRIFFNNIGKVVLVNTFPFLRHFSFYKKALKTSLDARNKVFKMLEQKIVECTVGLEFAEEHIHKESTTSEQQADEDNYDIKKESTYYNHYQLQPKDDQGDQPTSSFIRSYIELEGPDYDKEQLLHFMRELFLAGTETTASTLEWTLVLLANHPDVQEKMFKELERALVSKQYQKEKNIEQKTKNISTEKLLTDDKSETELLEMNMNFIKTATYKSVLPSLEDKKNLPYCDAVFNEILRYSLVDYLRSTKLLIKQ</sequence>
<dbReference type="PRINTS" id="PR00463">
    <property type="entry name" value="EP450I"/>
</dbReference>
<dbReference type="PANTHER" id="PTHR24300">
    <property type="entry name" value="CYTOCHROME P450 508A4-RELATED"/>
    <property type="match status" value="1"/>
</dbReference>
<evidence type="ECO:0000256" key="4">
    <source>
        <dbReference type="SAM" id="Phobius"/>
    </source>
</evidence>
<protein>
    <recommendedName>
        <fullName evidence="8">Cytochrome P450</fullName>
    </recommendedName>
</protein>
<dbReference type="STRING" id="6412.T1EZB2"/>
<accession>T1EZB2</accession>
<dbReference type="CTD" id="20201912"/>
<dbReference type="AlphaFoldDB" id="T1EZB2"/>
<dbReference type="OrthoDB" id="1470350at2759"/>
<dbReference type="InterPro" id="IPR050182">
    <property type="entry name" value="Cytochrome_P450_fam2"/>
</dbReference>
<dbReference type="InterPro" id="IPR002401">
    <property type="entry name" value="Cyt_P450_E_grp-I"/>
</dbReference>
<dbReference type="Pfam" id="PF00067">
    <property type="entry name" value="p450"/>
    <property type="match status" value="1"/>
</dbReference>
<dbReference type="HOGENOM" id="CLU_001570_22_0_1"/>
<dbReference type="KEGG" id="hro:HELRODRAFT_167366"/>
<dbReference type="Gene3D" id="1.10.630.10">
    <property type="entry name" value="Cytochrome P450"/>
    <property type="match status" value="1"/>
</dbReference>
<evidence type="ECO:0000256" key="3">
    <source>
        <dbReference type="ARBA" id="ARBA00023004"/>
    </source>
</evidence>
<keyword evidence="2" id="KW-0479">Metal-binding</keyword>
<reference evidence="7" key="1">
    <citation type="submission" date="2012-12" db="EMBL/GenBank/DDBJ databases">
        <authorList>
            <person name="Hellsten U."/>
            <person name="Grimwood J."/>
            <person name="Chapman J.A."/>
            <person name="Shapiro H."/>
            <person name="Aerts A."/>
            <person name="Otillar R.P."/>
            <person name="Terry A.Y."/>
            <person name="Boore J.L."/>
            <person name="Simakov O."/>
            <person name="Marletaz F."/>
            <person name="Cho S.-J."/>
            <person name="Edsinger-Gonzales E."/>
            <person name="Havlak P."/>
            <person name="Kuo D.-H."/>
            <person name="Larsson T."/>
            <person name="Lv J."/>
            <person name="Arendt D."/>
            <person name="Savage R."/>
            <person name="Osoegawa K."/>
            <person name="de Jong P."/>
            <person name="Lindberg D.R."/>
            <person name="Seaver E.C."/>
            <person name="Weisblat D.A."/>
            <person name="Putnam N.H."/>
            <person name="Grigoriev I.V."/>
            <person name="Rokhsar D.S."/>
        </authorList>
    </citation>
    <scope>NUCLEOTIDE SEQUENCE</scope>
</reference>
<keyword evidence="4" id="KW-0812">Transmembrane</keyword>
<dbReference type="PRINTS" id="PR00385">
    <property type="entry name" value="P450"/>
</dbReference>
<organism evidence="6 7">
    <name type="scientific">Helobdella robusta</name>
    <name type="common">Californian leech</name>
    <dbReference type="NCBI Taxonomy" id="6412"/>
    <lineage>
        <taxon>Eukaryota</taxon>
        <taxon>Metazoa</taxon>
        <taxon>Spiralia</taxon>
        <taxon>Lophotrochozoa</taxon>
        <taxon>Annelida</taxon>
        <taxon>Clitellata</taxon>
        <taxon>Hirudinea</taxon>
        <taxon>Rhynchobdellida</taxon>
        <taxon>Glossiphoniidae</taxon>
        <taxon>Helobdella</taxon>
    </lineage>
</organism>
<evidence type="ECO:0000313" key="5">
    <source>
        <dbReference type="EMBL" id="ESO10861.1"/>
    </source>
</evidence>
<dbReference type="Proteomes" id="UP000015101">
    <property type="component" value="Unassembled WGS sequence"/>
</dbReference>
<dbReference type="InterPro" id="IPR036396">
    <property type="entry name" value="Cyt_P450_sf"/>
</dbReference>
<dbReference type="InParanoid" id="T1EZB2"/>
<evidence type="ECO:0000256" key="1">
    <source>
        <dbReference type="ARBA" id="ARBA00010617"/>
    </source>
</evidence>
<evidence type="ECO:0000313" key="7">
    <source>
        <dbReference type="Proteomes" id="UP000015101"/>
    </source>
</evidence>
<reference evidence="5 7" key="2">
    <citation type="journal article" date="2013" name="Nature">
        <title>Insights into bilaterian evolution from three spiralian genomes.</title>
        <authorList>
            <person name="Simakov O."/>
            <person name="Marletaz F."/>
            <person name="Cho S.J."/>
            <person name="Edsinger-Gonzales E."/>
            <person name="Havlak P."/>
            <person name="Hellsten U."/>
            <person name="Kuo D.H."/>
            <person name="Larsson T."/>
            <person name="Lv J."/>
            <person name="Arendt D."/>
            <person name="Savage R."/>
            <person name="Osoegawa K."/>
            <person name="de Jong P."/>
            <person name="Grimwood J."/>
            <person name="Chapman J.A."/>
            <person name="Shapiro H."/>
            <person name="Aerts A."/>
            <person name="Otillar R.P."/>
            <person name="Terry A.Y."/>
            <person name="Boore J.L."/>
            <person name="Grigoriev I.V."/>
            <person name="Lindberg D.R."/>
            <person name="Seaver E.C."/>
            <person name="Weisblat D.A."/>
            <person name="Putnam N.H."/>
            <person name="Rokhsar D.S."/>
        </authorList>
    </citation>
    <scope>NUCLEOTIDE SEQUENCE</scope>
</reference>
<dbReference type="InterPro" id="IPR001128">
    <property type="entry name" value="Cyt_P450"/>
</dbReference>
<reference evidence="6" key="3">
    <citation type="submission" date="2015-06" db="UniProtKB">
        <authorList>
            <consortium name="EnsemblMetazoa"/>
        </authorList>
    </citation>
    <scope>IDENTIFICATION</scope>
</reference>
<keyword evidence="3" id="KW-0408">Iron</keyword>
<proteinExistence type="inferred from homology"/>
<dbReference type="RefSeq" id="XP_009011130.1">
    <property type="nucleotide sequence ID" value="XM_009012882.1"/>
</dbReference>
<dbReference type="GO" id="GO:0008395">
    <property type="term" value="F:steroid hydroxylase activity"/>
    <property type="evidence" value="ECO:0000318"/>
    <property type="project" value="GO_Central"/>
</dbReference>
<keyword evidence="4" id="KW-1133">Transmembrane helix</keyword>
<dbReference type="SUPFAM" id="SSF48264">
    <property type="entry name" value="Cytochrome P450"/>
    <property type="match status" value="1"/>
</dbReference>
<dbReference type="EnsemblMetazoa" id="HelroT167366">
    <property type="protein sequence ID" value="HelroP167366"/>
    <property type="gene ID" value="HelroG167366"/>
</dbReference>
<keyword evidence="7" id="KW-1185">Reference proteome</keyword>
<dbReference type="EMBL" id="AMQM01002765">
    <property type="status" value="NOT_ANNOTATED_CDS"/>
    <property type="molecule type" value="Genomic_DNA"/>
</dbReference>
<dbReference type="eggNOG" id="KOG0156">
    <property type="taxonomic scope" value="Eukaryota"/>
</dbReference>
<gene>
    <name evidence="6" type="primary">20201912</name>
    <name evidence="5" type="ORF">HELRODRAFT_167366</name>
</gene>
<dbReference type="GO" id="GO:0008202">
    <property type="term" value="P:steroid metabolic process"/>
    <property type="evidence" value="ECO:0000318"/>
    <property type="project" value="GO_Central"/>
</dbReference>
<feature type="transmembrane region" description="Helical" evidence="4">
    <location>
        <begin position="12"/>
        <end position="36"/>
    </location>
</feature>
<dbReference type="EMBL" id="KB095858">
    <property type="protein sequence ID" value="ESO10861.1"/>
    <property type="molecule type" value="Genomic_DNA"/>
</dbReference>
<dbReference type="GO" id="GO:0016712">
    <property type="term" value="F:oxidoreductase activity, acting on paired donors, with incorporation or reduction of molecular oxygen, reduced flavin or flavoprotein as one donor, and incorporation of one atom of oxygen"/>
    <property type="evidence" value="ECO:0000318"/>
    <property type="project" value="GO_Central"/>
</dbReference>
<dbReference type="OMA" id="LENQWIA"/>
<dbReference type="GO" id="GO:0005506">
    <property type="term" value="F:iron ion binding"/>
    <property type="evidence" value="ECO:0007669"/>
    <property type="project" value="InterPro"/>
</dbReference>
<dbReference type="GO" id="GO:0005737">
    <property type="term" value="C:cytoplasm"/>
    <property type="evidence" value="ECO:0000318"/>
    <property type="project" value="GO_Central"/>
</dbReference>
<evidence type="ECO:0000313" key="6">
    <source>
        <dbReference type="EnsemblMetazoa" id="HelroP167366"/>
    </source>
</evidence>
<dbReference type="GO" id="GO:0006082">
    <property type="term" value="P:organic acid metabolic process"/>
    <property type="evidence" value="ECO:0000318"/>
    <property type="project" value="GO_Central"/>
</dbReference>
<keyword evidence="4" id="KW-0472">Membrane</keyword>